<dbReference type="CDD" id="cd10282">
    <property type="entry name" value="DNase1"/>
    <property type="match status" value="1"/>
</dbReference>
<dbReference type="GeneID" id="106012091"/>
<organism evidence="5 6">
    <name type="scientific">Aplysia californica</name>
    <name type="common">California sea hare</name>
    <dbReference type="NCBI Taxonomy" id="6500"/>
    <lineage>
        <taxon>Eukaryota</taxon>
        <taxon>Metazoa</taxon>
        <taxon>Spiralia</taxon>
        <taxon>Lophotrochozoa</taxon>
        <taxon>Mollusca</taxon>
        <taxon>Gastropoda</taxon>
        <taxon>Heterobranchia</taxon>
        <taxon>Euthyneura</taxon>
        <taxon>Tectipleura</taxon>
        <taxon>Aplysiida</taxon>
        <taxon>Aplysioidea</taxon>
        <taxon>Aplysiidae</taxon>
        <taxon>Aplysia</taxon>
    </lineage>
</organism>
<evidence type="ECO:0000256" key="3">
    <source>
        <dbReference type="ARBA" id="ARBA00022801"/>
    </source>
</evidence>
<keyword evidence="2" id="KW-0540">Nuclease</keyword>
<gene>
    <name evidence="6" type="primary">LOC106012091</name>
</gene>
<dbReference type="InterPro" id="IPR016202">
    <property type="entry name" value="DNase_I"/>
</dbReference>
<dbReference type="SMART" id="SM00476">
    <property type="entry name" value="DNaseIc"/>
    <property type="match status" value="1"/>
</dbReference>
<dbReference type="PANTHER" id="PTHR11371">
    <property type="entry name" value="DEOXYRIBONUCLEASE"/>
    <property type="match status" value="1"/>
</dbReference>
<protein>
    <submittedName>
        <fullName evidence="6">Deoxyribonuclease-1</fullName>
    </submittedName>
</protein>
<dbReference type="InterPro" id="IPR036691">
    <property type="entry name" value="Endo/exonu/phosph_ase_sf"/>
</dbReference>
<accession>A0ABM1A253</accession>
<dbReference type="InterPro" id="IPR005135">
    <property type="entry name" value="Endo/exonuclease/phosphatase"/>
</dbReference>
<evidence type="ECO:0000256" key="2">
    <source>
        <dbReference type="ARBA" id="ARBA00022722"/>
    </source>
</evidence>
<dbReference type="RefSeq" id="XP_012939295.2">
    <property type="nucleotide sequence ID" value="XM_013083841.2"/>
</dbReference>
<dbReference type="Gene3D" id="3.60.10.10">
    <property type="entry name" value="Endonuclease/exonuclease/phosphatase"/>
    <property type="match status" value="1"/>
</dbReference>
<evidence type="ECO:0000259" key="4">
    <source>
        <dbReference type="Pfam" id="PF03372"/>
    </source>
</evidence>
<keyword evidence="3" id="KW-0378">Hydrolase</keyword>
<evidence type="ECO:0000256" key="1">
    <source>
        <dbReference type="ARBA" id="ARBA00007359"/>
    </source>
</evidence>
<dbReference type="Proteomes" id="UP000694888">
    <property type="component" value="Unplaced"/>
</dbReference>
<evidence type="ECO:0000313" key="5">
    <source>
        <dbReference type="Proteomes" id="UP000694888"/>
    </source>
</evidence>
<dbReference type="PRINTS" id="PR00130">
    <property type="entry name" value="DNASEI"/>
</dbReference>
<comment type="similarity">
    <text evidence="1">Belongs to the DNase I family.</text>
</comment>
<feature type="domain" description="Endonuclease/exonuclease/phosphatase" evidence="4">
    <location>
        <begin position="70"/>
        <end position="317"/>
    </location>
</feature>
<dbReference type="PANTHER" id="PTHR11371:SF31">
    <property type="entry name" value="EXTRACELLULAR NUCLEASE"/>
    <property type="match status" value="1"/>
</dbReference>
<name>A0ABM1A253_APLCA</name>
<reference evidence="6" key="1">
    <citation type="submission" date="2025-08" db="UniProtKB">
        <authorList>
            <consortium name="RefSeq"/>
        </authorList>
    </citation>
    <scope>IDENTIFICATION</scope>
</reference>
<evidence type="ECO:0000313" key="6">
    <source>
        <dbReference type="RefSeq" id="XP_012939295.2"/>
    </source>
</evidence>
<sequence length="469" mass="52447">MSNTKLQTSVAEILQCQRDVMSRLERLDSEIRAVNLQSDGGQLSGDEAQAGEMFGADQTGIALPPLKIAAFNIQIFGTKKLGKTDVIGVLVKILCRYDLILIQEIRDSSETALDNLVSMCTQVDPGNPFESVVSERLGRGNCKEQYAFMYRTSRLSVADTYQYDDGEDDGSDVFQREPFAVRFTSPTTEITDFAIIAIHTSPEDAVKEIGALHKVYDSTKKHWDLEDIMVAGDFNADEGYVDQEDWAKIALRNDRRFRWLIKDETDTTVGNTDRAYDRFVVAGKKLVKAVVPGSAGVFQFDKELGLSVEEAEDVSDHFPIELELLGRVNHDIQDNLYTNLSFEVSQKLPIEHENLIRKIYRTDTGPDSAYFQSHVHYDQSSMAEVVAKRAGVDDVIAALQEFKSCFPGVVSQTTIEMTRACLESSSLSSKPYVYGLQNQGGDWSKFELTVRASLKEPLLCSVFVSRRMS</sequence>
<keyword evidence="5" id="KW-1185">Reference proteome</keyword>
<proteinExistence type="inferred from homology"/>
<dbReference type="Pfam" id="PF03372">
    <property type="entry name" value="Exo_endo_phos"/>
    <property type="match status" value="1"/>
</dbReference>
<dbReference type="SUPFAM" id="SSF56219">
    <property type="entry name" value="DNase I-like"/>
    <property type="match status" value="1"/>
</dbReference>